<dbReference type="AlphaFoldDB" id="A0A940DQC4"/>
<dbReference type="CDD" id="cd12208">
    <property type="entry name" value="DIP1984-like"/>
    <property type="match status" value="1"/>
</dbReference>
<dbReference type="Pfam" id="PF20935">
    <property type="entry name" value="DUF6847"/>
    <property type="match status" value="1"/>
</dbReference>
<dbReference type="Gene3D" id="6.10.320.10">
    <property type="match status" value="1"/>
</dbReference>
<protein>
    <submittedName>
        <fullName evidence="2">DIP1984 family protein</fullName>
    </submittedName>
</protein>
<organism evidence="2 3">
    <name type="scientific">Candidatus Cryptobacteroides gallistercoris</name>
    <dbReference type="NCBI Taxonomy" id="2840765"/>
    <lineage>
        <taxon>Bacteria</taxon>
        <taxon>Pseudomonadati</taxon>
        <taxon>Bacteroidota</taxon>
        <taxon>Bacteroidia</taxon>
        <taxon>Bacteroidales</taxon>
        <taxon>Candidatus Cryptobacteroides</taxon>
    </lineage>
</organism>
<dbReference type="Proteomes" id="UP000771749">
    <property type="component" value="Unassembled WGS sequence"/>
</dbReference>
<name>A0A940DQC4_9BACT</name>
<dbReference type="InterPro" id="IPR047741">
    <property type="entry name" value="DIP1984-like"/>
</dbReference>
<evidence type="ECO:0000256" key="1">
    <source>
        <dbReference type="SAM" id="Coils"/>
    </source>
</evidence>
<keyword evidence="1" id="KW-0175">Coiled coil</keyword>
<evidence type="ECO:0000313" key="2">
    <source>
        <dbReference type="EMBL" id="MBO8454575.1"/>
    </source>
</evidence>
<sequence>MKLAEALSVRADLQKKVARLEERLQAVAKVQEGDEPEETPEDLFAELQQAIGELENLVFKINLTNLHTVRDGESITRMIARKDALTLNINTLRNVLKTAAGRETRYSHNEIKYVKVIDTARLRKKIDTLSAELRKVELRIQEINWTVELEETGD</sequence>
<dbReference type="NCBIfam" id="NF038048">
    <property type="entry name" value="DIP1984_fam"/>
    <property type="match status" value="1"/>
</dbReference>
<accession>A0A940DQC4</accession>
<reference evidence="2" key="2">
    <citation type="journal article" date="2021" name="PeerJ">
        <title>Extensive microbial diversity within the chicken gut microbiome revealed by metagenomics and culture.</title>
        <authorList>
            <person name="Gilroy R."/>
            <person name="Ravi A."/>
            <person name="Getino M."/>
            <person name="Pursley I."/>
            <person name="Horton D.L."/>
            <person name="Alikhan N.F."/>
            <person name="Baker D."/>
            <person name="Gharbi K."/>
            <person name="Hall N."/>
            <person name="Watson M."/>
            <person name="Adriaenssens E.M."/>
            <person name="Foster-Nyarko E."/>
            <person name="Jarju S."/>
            <person name="Secka A."/>
            <person name="Antonio M."/>
            <person name="Oren A."/>
            <person name="Chaudhuri R.R."/>
            <person name="La Ragione R."/>
            <person name="Hildebrand F."/>
            <person name="Pallen M.J."/>
        </authorList>
    </citation>
    <scope>NUCLEOTIDE SEQUENCE</scope>
    <source>
        <strain evidence="2">F1-3629</strain>
    </source>
</reference>
<gene>
    <name evidence="2" type="ORF">IAC07_07635</name>
</gene>
<evidence type="ECO:0000313" key="3">
    <source>
        <dbReference type="Proteomes" id="UP000771749"/>
    </source>
</evidence>
<feature type="coiled-coil region" evidence="1">
    <location>
        <begin position="119"/>
        <end position="146"/>
    </location>
</feature>
<comment type="caution">
    <text evidence="2">The sequence shown here is derived from an EMBL/GenBank/DDBJ whole genome shotgun (WGS) entry which is preliminary data.</text>
</comment>
<reference evidence="2" key="1">
    <citation type="submission" date="2020-10" db="EMBL/GenBank/DDBJ databases">
        <authorList>
            <person name="Gilroy R."/>
        </authorList>
    </citation>
    <scope>NUCLEOTIDE SEQUENCE</scope>
    <source>
        <strain evidence="2">F1-3629</strain>
    </source>
</reference>
<feature type="coiled-coil region" evidence="1">
    <location>
        <begin position="3"/>
        <end position="30"/>
    </location>
</feature>
<proteinExistence type="predicted"/>
<dbReference type="EMBL" id="JADIMJ010000116">
    <property type="protein sequence ID" value="MBO8454575.1"/>
    <property type="molecule type" value="Genomic_DNA"/>
</dbReference>